<keyword evidence="2" id="KW-1185">Reference proteome</keyword>
<name>A0A518HHJ9_9BACT</name>
<protein>
    <recommendedName>
        <fullName evidence="3">General secretion pathway protein K</fullName>
    </recommendedName>
</protein>
<reference evidence="1 2" key="1">
    <citation type="submission" date="2019-03" db="EMBL/GenBank/DDBJ databases">
        <title>Deep-cultivation of Planctomycetes and their phenomic and genomic characterization uncovers novel biology.</title>
        <authorList>
            <person name="Wiegand S."/>
            <person name="Jogler M."/>
            <person name="Boedeker C."/>
            <person name="Pinto D."/>
            <person name="Vollmers J."/>
            <person name="Rivas-Marin E."/>
            <person name="Kohn T."/>
            <person name="Peeters S.H."/>
            <person name="Heuer A."/>
            <person name="Rast P."/>
            <person name="Oberbeckmann S."/>
            <person name="Bunk B."/>
            <person name="Jeske O."/>
            <person name="Meyerdierks A."/>
            <person name="Storesund J.E."/>
            <person name="Kallscheuer N."/>
            <person name="Luecker S."/>
            <person name="Lage O.M."/>
            <person name="Pohl T."/>
            <person name="Merkel B.J."/>
            <person name="Hornburger P."/>
            <person name="Mueller R.-W."/>
            <person name="Bruemmer F."/>
            <person name="Labrenz M."/>
            <person name="Spormann A.M."/>
            <person name="Op den Camp H."/>
            <person name="Overmann J."/>
            <person name="Amann R."/>
            <person name="Jetten M.S.M."/>
            <person name="Mascher T."/>
            <person name="Medema M.H."/>
            <person name="Devos D.P."/>
            <person name="Kaster A.-K."/>
            <person name="Ovreas L."/>
            <person name="Rohde M."/>
            <person name="Galperin M.Y."/>
            <person name="Jogler C."/>
        </authorList>
    </citation>
    <scope>NUCLEOTIDE SEQUENCE [LARGE SCALE GENOMIC DNA]</scope>
    <source>
        <strain evidence="1 2">Enr13</strain>
    </source>
</reference>
<dbReference type="Proteomes" id="UP000319004">
    <property type="component" value="Chromosome"/>
</dbReference>
<dbReference type="RefSeq" id="WP_145384152.1">
    <property type="nucleotide sequence ID" value="NZ_CP037423.1"/>
</dbReference>
<gene>
    <name evidence="1" type="ORF">Enr13x_01200</name>
</gene>
<proteinExistence type="predicted"/>
<evidence type="ECO:0000313" key="1">
    <source>
        <dbReference type="EMBL" id="QDV40314.1"/>
    </source>
</evidence>
<evidence type="ECO:0008006" key="3">
    <source>
        <dbReference type="Google" id="ProtNLM"/>
    </source>
</evidence>
<dbReference type="OrthoDB" id="255923at2"/>
<dbReference type="EMBL" id="CP037423">
    <property type="protein sequence ID" value="QDV40314.1"/>
    <property type="molecule type" value="Genomic_DNA"/>
</dbReference>
<accession>A0A518HHJ9</accession>
<dbReference type="KEGG" id="snep:Enr13x_01200"/>
<evidence type="ECO:0000313" key="2">
    <source>
        <dbReference type="Proteomes" id="UP000319004"/>
    </source>
</evidence>
<dbReference type="AlphaFoldDB" id="A0A518HHJ9"/>
<sequence>MRTERRRSGYVLLAVLAVLVLMVTVLATLSKLSLRRALAAADAQVRLQQRLGAESIERVLLPQAGRVFDQREEQADAIQKSTGTASPFPRQIRGAVTIGGVTFDVVLADEDAKLNLNQVYHMTGRRRTETTLGEVLGPVAARAVRLLPATRPMTAALMESAAEGGSDDESDQTMTEIPRAFRSWGEVFDLSRLSASLGSDAALPSVSGEITCWGGGGLNLRRASETSIRAAAGCVLSDAGARRLASRYKDNPVTSLAILVQQEAKTETERLRLLRMLSETSTHFSLWIDASAVARGSMRTFSVMRTTDDGLAINERFSF</sequence>
<organism evidence="1 2">
    <name type="scientific">Stieleria neptunia</name>
    <dbReference type="NCBI Taxonomy" id="2527979"/>
    <lineage>
        <taxon>Bacteria</taxon>
        <taxon>Pseudomonadati</taxon>
        <taxon>Planctomycetota</taxon>
        <taxon>Planctomycetia</taxon>
        <taxon>Pirellulales</taxon>
        <taxon>Pirellulaceae</taxon>
        <taxon>Stieleria</taxon>
    </lineage>
</organism>